<dbReference type="PROSITE" id="PS50294">
    <property type="entry name" value="WD_REPEATS_REGION"/>
    <property type="match status" value="2"/>
</dbReference>
<dbReference type="Pfam" id="PF00400">
    <property type="entry name" value="WD40"/>
    <property type="match status" value="4"/>
</dbReference>
<dbReference type="PANTHER" id="PTHR19862">
    <property type="entry name" value="WD REPEAT-CONTAINING PROTEIN 48"/>
    <property type="match status" value="1"/>
</dbReference>
<dbReference type="PANTHER" id="PTHR19862:SF14">
    <property type="entry name" value="WD REPEAT-CONTAINING PROTEIN 48"/>
    <property type="match status" value="1"/>
</dbReference>
<dbReference type="GO" id="GO:0043130">
    <property type="term" value="F:ubiquitin binding"/>
    <property type="evidence" value="ECO:0007669"/>
    <property type="project" value="TreeGrafter"/>
</dbReference>
<dbReference type="PROSITE" id="PS50082">
    <property type="entry name" value="WD_REPEATS_2"/>
    <property type="match status" value="3"/>
</dbReference>
<dbReference type="Pfam" id="PF11816">
    <property type="entry name" value="DUF3337"/>
    <property type="match status" value="1"/>
</dbReference>
<dbReference type="WBParaSite" id="jg21304">
    <property type="protein sequence ID" value="jg21304"/>
    <property type="gene ID" value="jg21304"/>
</dbReference>
<dbReference type="AlphaFoldDB" id="A0A915DLP0"/>
<dbReference type="InterPro" id="IPR036322">
    <property type="entry name" value="WD40_repeat_dom_sf"/>
</dbReference>
<dbReference type="InterPro" id="IPR001680">
    <property type="entry name" value="WD40_rpt"/>
</dbReference>
<dbReference type="InterPro" id="IPR015943">
    <property type="entry name" value="WD40/YVTN_repeat-like_dom_sf"/>
</dbReference>
<accession>A0A915DLP0</accession>
<sequence length="1026" mass="115896">MVEIALTESAVMEAWKPQKAAPLYRKVSFFVIGKSSVVFTKISAYQHVFLTNGEKIYRLIVWKEKLDEAGEKLKLQAVVRLPAMRALLLDKPIYKTITLDDVSYKGIGAYIGDQSGFKVLFFVSFNVNNEDEKEAAEELQASAELLLAGGKSFLEIADQKIMLMVPRVYSLKLIQEDQKRLKRLESYEEFRQHYSRTVLPRAYGAVVTLIKARLEKLGPSRSQQTFGRQALTLLSGIFFVVATSNLYFSLTAHGINEEWERVKYVLAVRKLSGSHTGVQINLAIKRILEEWDIKEEQCHVFLRDGAANMKKALKVIVEQSKGSHDHVPVSQPKLSDQHKELMKQELDSTALIIQGKYTAKNVWMLIKRAMCYAHVKMNLKKKLQPKVMDPVRETISKDVALLQLASSTAEFRKGASRELSDAASTKKKTQISFLIRDEHESKHRSFVNSLQFDAVTQQLYSAGSDSVIRRWDIQQSEVRSKNRFLQAMEHHCDWVNDIVLCSENSRRKDAVKCLAYSVHPTELVASAGLDKSIYLWDVNTLTKVTALNNTVTTSSLRGSKSSIYSLTMNAFGTVVIAGSTENGKFCVYGTQDPARKIAKLRGHSDNIRAIAVNRDGTMCLSASSDGTIRLWSIGQQRCIGSIRCHSDSVWALQTDSNFSFVLSGGRDHRVFRTSLRNLSNCELLFVEDKPVQKLLLVNEDSPRHVWAATWSSSIKRWPINAASSSVSPITENGVSAGCSSDPDIVIPGAPSVRKHVVLNDKRHIVTKDTEDNVEMWDVLQARKVEDFGKSNIEDVIKDNFKKIFVPSWFSVAANCGVLEITLDESDVFSAWVSAKDANFPDKPSDAKINYGGMLLKSLFEQWQLALNDNDEDSPLHGFYSIPPHTPILIRHYSEDLARPVFRCTAREANNQTDSMILRDHLPSWICDVIQHNQFPKFNKIPFLLQPHPSFPTKVGKKDRLSATEMLMVRKVMEHVYEKILYPETNDNMDATNVVSTQIPTNIDEKIELFCNDQKLDPEMDLRTGIF</sequence>
<keyword evidence="2 4" id="KW-0853">WD repeat</keyword>
<reference evidence="6" key="1">
    <citation type="submission" date="2022-11" db="UniProtKB">
        <authorList>
            <consortium name="WormBaseParasite"/>
        </authorList>
    </citation>
    <scope>IDENTIFICATION</scope>
</reference>
<name>A0A915DLP0_9BILA</name>
<evidence type="ECO:0000256" key="1">
    <source>
        <dbReference type="ARBA" id="ARBA00021538"/>
    </source>
</evidence>
<dbReference type="InterPro" id="IPR021772">
    <property type="entry name" value="WDR48/Bun107"/>
</dbReference>
<dbReference type="InterPro" id="IPR019775">
    <property type="entry name" value="WD40_repeat_CS"/>
</dbReference>
<feature type="repeat" description="WD" evidence="4">
    <location>
        <begin position="600"/>
        <end position="641"/>
    </location>
</feature>
<keyword evidence="5" id="KW-1185">Reference proteome</keyword>
<feature type="repeat" description="WD" evidence="4">
    <location>
        <begin position="440"/>
        <end position="481"/>
    </location>
</feature>
<dbReference type="SMART" id="SM00320">
    <property type="entry name" value="WD40"/>
    <property type="match status" value="5"/>
</dbReference>
<dbReference type="Proteomes" id="UP000887574">
    <property type="component" value="Unplaced"/>
</dbReference>
<evidence type="ECO:0000256" key="2">
    <source>
        <dbReference type="ARBA" id="ARBA00022574"/>
    </source>
</evidence>
<proteinExistence type="predicted"/>
<organism evidence="5 6">
    <name type="scientific">Ditylenchus dipsaci</name>
    <dbReference type="NCBI Taxonomy" id="166011"/>
    <lineage>
        <taxon>Eukaryota</taxon>
        <taxon>Metazoa</taxon>
        <taxon>Ecdysozoa</taxon>
        <taxon>Nematoda</taxon>
        <taxon>Chromadorea</taxon>
        <taxon>Rhabditida</taxon>
        <taxon>Tylenchina</taxon>
        <taxon>Tylenchomorpha</taxon>
        <taxon>Sphaerularioidea</taxon>
        <taxon>Anguinidae</taxon>
        <taxon>Anguininae</taxon>
        <taxon>Ditylenchus</taxon>
    </lineage>
</organism>
<dbReference type="GO" id="GO:0000724">
    <property type="term" value="P:double-strand break repair via homologous recombination"/>
    <property type="evidence" value="ECO:0007669"/>
    <property type="project" value="TreeGrafter"/>
</dbReference>
<dbReference type="InterPro" id="IPR051246">
    <property type="entry name" value="WDR48"/>
</dbReference>
<evidence type="ECO:0000256" key="4">
    <source>
        <dbReference type="PROSITE-ProRule" id="PRU00221"/>
    </source>
</evidence>
<dbReference type="Gene3D" id="2.130.10.10">
    <property type="entry name" value="YVTN repeat-like/Quinoprotein amine dehydrogenase"/>
    <property type="match status" value="2"/>
</dbReference>
<evidence type="ECO:0000313" key="5">
    <source>
        <dbReference type="Proteomes" id="UP000887574"/>
    </source>
</evidence>
<feature type="repeat" description="WD" evidence="4">
    <location>
        <begin position="504"/>
        <end position="546"/>
    </location>
</feature>
<dbReference type="SUPFAM" id="SSF50978">
    <property type="entry name" value="WD40 repeat-like"/>
    <property type="match status" value="1"/>
</dbReference>
<dbReference type="PROSITE" id="PS00678">
    <property type="entry name" value="WD_REPEATS_1"/>
    <property type="match status" value="1"/>
</dbReference>
<evidence type="ECO:0000313" key="6">
    <source>
        <dbReference type="WBParaSite" id="jg21304"/>
    </source>
</evidence>
<evidence type="ECO:0000256" key="3">
    <source>
        <dbReference type="ARBA" id="ARBA00022737"/>
    </source>
</evidence>
<protein>
    <recommendedName>
        <fullName evidence="1">WD repeat-containing protein 48 homolog</fullName>
    </recommendedName>
</protein>
<keyword evidence="3" id="KW-0677">Repeat</keyword>